<evidence type="ECO:0000313" key="1">
    <source>
        <dbReference type="EMBL" id="CAB4959627.1"/>
    </source>
</evidence>
<gene>
    <name evidence="1" type="ORF">UFOPK3752_02190</name>
    <name evidence="2" type="ORF">UFOPK4150_01212</name>
</gene>
<proteinExistence type="predicted"/>
<name>A0A6J7KV79_9ZZZZ</name>
<dbReference type="EMBL" id="CAFBPU010000022">
    <property type="protein sequence ID" value="CAB5033041.1"/>
    <property type="molecule type" value="Genomic_DNA"/>
</dbReference>
<accession>A0A6J7KV79</accession>
<evidence type="ECO:0000313" key="2">
    <source>
        <dbReference type="EMBL" id="CAB5033041.1"/>
    </source>
</evidence>
<reference evidence="1" key="1">
    <citation type="submission" date="2020-05" db="EMBL/GenBank/DDBJ databases">
        <authorList>
            <person name="Chiriac C."/>
            <person name="Salcher M."/>
            <person name="Ghai R."/>
            <person name="Kavagutti S V."/>
        </authorList>
    </citation>
    <scope>NUCLEOTIDE SEQUENCE</scope>
</reference>
<dbReference type="AlphaFoldDB" id="A0A6J7KV79"/>
<organism evidence="1">
    <name type="scientific">freshwater metagenome</name>
    <dbReference type="NCBI Taxonomy" id="449393"/>
    <lineage>
        <taxon>unclassified sequences</taxon>
        <taxon>metagenomes</taxon>
        <taxon>ecological metagenomes</taxon>
    </lineage>
</organism>
<dbReference type="EMBL" id="CAFBND010000142">
    <property type="protein sequence ID" value="CAB4959627.1"/>
    <property type="molecule type" value="Genomic_DNA"/>
</dbReference>
<protein>
    <submittedName>
        <fullName evidence="1">Unannotated protein</fullName>
    </submittedName>
</protein>
<sequence length="48" mass="5275">MRDETSSRSWLTVQTIGRQIKTPPALVGRLQIAAVTRLRDVIGSPLDA</sequence>